<feature type="compositionally biased region" description="Basic residues" evidence="7">
    <location>
        <begin position="506"/>
        <end position="519"/>
    </location>
</feature>
<feature type="transmembrane region" description="Helical" evidence="8">
    <location>
        <begin position="191"/>
        <end position="221"/>
    </location>
</feature>
<feature type="transmembrane region" description="Helical" evidence="8">
    <location>
        <begin position="451"/>
        <end position="474"/>
    </location>
</feature>
<evidence type="ECO:0000256" key="4">
    <source>
        <dbReference type="ARBA" id="ARBA00022989"/>
    </source>
</evidence>
<evidence type="ECO:0000256" key="7">
    <source>
        <dbReference type="SAM" id="MobiDB-lite"/>
    </source>
</evidence>
<feature type="transmembrane region" description="Helical" evidence="8">
    <location>
        <begin position="262"/>
        <end position="284"/>
    </location>
</feature>
<dbReference type="Pfam" id="PF06738">
    <property type="entry name" value="ThrE"/>
    <property type="match status" value="1"/>
</dbReference>
<gene>
    <name evidence="11" type="ORF">AB0H72_24400</name>
</gene>
<feature type="transmembrane region" description="Helical" evidence="8">
    <location>
        <begin position="393"/>
        <end position="411"/>
    </location>
</feature>
<feature type="transmembrane region" description="Helical" evidence="8">
    <location>
        <begin position="368"/>
        <end position="387"/>
    </location>
</feature>
<evidence type="ECO:0000256" key="1">
    <source>
        <dbReference type="ARBA" id="ARBA00004651"/>
    </source>
</evidence>
<feature type="region of interest" description="Disordered" evidence="7">
    <location>
        <begin position="506"/>
        <end position="535"/>
    </location>
</feature>
<dbReference type="PANTHER" id="PTHR34390">
    <property type="entry name" value="UPF0442 PROTEIN YJJB-RELATED"/>
    <property type="match status" value="1"/>
</dbReference>
<evidence type="ECO:0000256" key="3">
    <source>
        <dbReference type="ARBA" id="ARBA00022692"/>
    </source>
</evidence>
<feature type="transmembrane region" description="Helical" evidence="8">
    <location>
        <begin position="418"/>
        <end position="439"/>
    </location>
</feature>
<feature type="domain" description="Threonine/Serine exporter ThrE" evidence="10">
    <location>
        <begin position="347"/>
        <end position="471"/>
    </location>
</feature>
<keyword evidence="2" id="KW-1003">Cell membrane</keyword>
<evidence type="ECO:0000256" key="8">
    <source>
        <dbReference type="SAM" id="Phobius"/>
    </source>
</evidence>
<comment type="similarity">
    <text evidence="6">Belongs to the ThrE exporter (TC 2.A.79) family.</text>
</comment>
<dbReference type="Proteomes" id="UP001551658">
    <property type="component" value="Unassembled WGS sequence"/>
</dbReference>
<organism evidence="11 12">
    <name type="scientific">Nocardia fusca</name>
    <dbReference type="NCBI Taxonomy" id="941183"/>
    <lineage>
        <taxon>Bacteria</taxon>
        <taxon>Bacillati</taxon>
        <taxon>Actinomycetota</taxon>
        <taxon>Actinomycetes</taxon>
        <taxon>Mycobacteriales</taxon>
        <taxon>Nocardiaceae</taxon>
        <taxon>Nocardia</taxon>
    </lineage>
</organism>
<protein>
    <submittedName>
        <fullName evidence="11">Threonine/serine exporter family protein</fullName>
    </submittedName>
</protein>
<dbReference type="Pfam" id="PF12821">
    <property type="entry name" value="ThrE_2"/>
    <property type="match status" value="1"/>
</dbReference>
<name>A0ABV3FDW7_9NOCA</name>
<keyword evidence="5 8" id="KW-0472">Membrane</keyword>
<feature type="transmembrane region" description="Helical" evidence="8">
    <location>
        <begin position="343"/>
        <end position="361"/>
    </location>
</feature>
<comment type="subcellular location">
    <subcellularLocation>
        <location evidence="1">Cell membrane</location>
        <topology evidence="1">Multi-pass membrane protein</topology>
    </subcellularLocation>
</comment>
<feature type="region of interest" description="Disordered" evidence="7">
    <location>
        <begin position="1"/>
        <end position="28"/>
    </location>
</feature>
<evidence type="ECO:0000313" key="11">
    <source>
        <dbReference type="EMBL" id="MEV0365843.1"/>
    </source>
</evidence>
<keyword evidence="4 8" id="KW-1133">Transmembrane helix</keyword>
<evidence type="ECO:0000259" key="9">
    <source>
        <dbReference type="Pfam" id="PF06738"/>
    </source>
</evidence>
<keyword evidence="3 8" id="KW-0812">Transmembrane</keyword>
<proteinExistence type="inferred from homology"/>
<accession>A0ABV3FDW7</accession>
<dbReference type="InterPro" id="IPR010619">
    <property type="entry name" value="ThrE-like_N"/>
</dbReference>
<evidence type="ECO:0000313" key="12">
    <source>
        <dbReference type="Proteomes" id="UP001551658"/>
    </source>
</evidence>
<feature type="region of interest" description="Disordered" evidence="7">
    <location>
        <begin position="563"/>
        <end position="595"/>
    </location>
</feature>
<evidence type="ECO:0000259" key="10">
    <source>
        <dbReference type="Pfam" id="PF12821"/>
    </source>
</evidence>
<sequence length="699" mass="72037">MAAQGILEGATSQPPISPDPTGYADPRRNPLRLPVLTGAIGKLVADRPATADTIVSAPAPLQPIDLSDDAAVAEVLDLAVRMGEVVLASGSAVTDTETTVRFIAATYGLSACDVEVTYNSIRIYAHRGARLPSASSMRVVQYRSLDFTRLAAVDRLTRRIRRDVVPPDEARRALDAITTAPHPYKRWTATFGWSLMAAAISLLLGGGFLVAALSFVTTAVIDRTNRALNRHGLPFFFQHLVGGAIAAVPAVVLAAFAGPLGISVSPTLIIAAGITVLLSGLSLVGSVQDAITGAPITAAARMLELLMMTGGIIAGIALTLRIGEMFDATVPLDLSPGHGLSNLPVQVVAGAAAALAFALACYAERRALAAAAGSGAMGTICYLMVITAGFGPVVAAGAAAIVIGLVGGLFARRALTPPLVVALAGITPLLPGLSIYRGLYGLLNDELARGANQLLAAFGIGCALAGGVTLGEWFDRTVRRPPILRKFGNLRRPVVKRRKRPTVNLGKRRPTVNLGKRRATPPGRHPVRVPVQHSTHAETSVDLPTGFPAAGQLPQVPKLAVPQAPTPAAAPAPRIPAPQVPEPTGRGTAPVPEFDRGSWTHDLDPVPGIRPDVAPSALPTEMLEMPALPAALVGLPGGPLGATEDILPTEAMPILVPAEPAGLAEPVGVGVGEPVGVGAADARLAPTEPLPAALRPDGR</sequence>
<dbReference type="PANTHER" id="PTHR34390:SF2">
    <property type="entry name" value="SUCCINATE TRANSPORTER SUBUNIT YJJP-RELATED"/>
    <property type="match status" value="1"/>
</dbReference>
<feature type="domain" description="Threonine/serine exporter-like N-terminal" evidence="9">
    <location>
        <begin position="77"/>
        <end position="322"/>
    </location>
</feature>
<comment type="caution">
    <text evidence="11">The sequence shown here is derived from an EMBL/GenBank/DDBJ whole genome shotgun (WGS) entry which is preliminary data.</text>
</comment>
<dbReference type="InterPro" id="IPR050539">
    <property type="entry name" value="ThrE_Dicarb/AminoAcid_Exp"/>
</dbReference>
<reference evidence="11 12" key="1">
    <citation type="submission" date="2024-06" db="EMBL/GenBank/DDBJ databases">
        <title>The Natural Products Discovery Center: Release of the First 8490 Sequenced Strains for Exploring Actinobacteria Biosynthetic Diversity.</title>
        <authorList>
            <person name="Kalkreuter E."/>
            <person name="Kautsar S.A."/>
            <person name="Yang D."/>
            <person name="Bader C.D."/>
            <person name="Teijaro C.N."/>
            <person name="Fluegel L."/>
            <person name="Davis C.M."/>
            <person name="Simpson J.R."/>
            <person name="Lauterbach L."/>
            <person name="Steele A.D."/>
            <person name="Gui C."/>
            <person name="Meng S."/>
            <person name="Li G."/>
            <person name="Viehrig K."/>
            <person name="Ye F."/>
            <person name="Su P."/>
            <person name="Kiefer A.F."/>
            <person name="Nichols A."/>
            <person name="Cepeda A.J."/>
            <person name="Yan W."/>
            <person name="Fan B."/>
            <person name="Jiang Y."/>
            <person name="Adhikari A."/>
            <person name="Zheng C.-J."/>
            <person name="Schuster L."/>
            <person name="Cowan T.M."/>
            <person name="Smanski M.J."/>
            <person name="Chevrette M.G."/>
            <person name="De Carvalho L.P.S."/>
            <person name="Shen B."/>
        </authorList>
    </citation>
    <scope>NUCLEOTIDE SEQUENCE [LARGE SCALE GENOMIC DNA]</scope>
    <source>
        <strain evidence="11 12">NPDC050671</strain>
    </source>
</reference>
<feature type="transmembrane region" description="Helical" evidence="8">
    <location>
        <begin position="305"/>
        <end position="323"/>
    </location>
</feature>
<evidence type="ECO:0000256" key="6">
    <source>
        <dbReference type="ARBA" id="ARBA00034125"/>
    </source>
</evidence>
<keyword evidence="12" id="KW-1185">Reference proteome</keyword>
<dbReference type="EMBL" id="JBFAIH010000016">
    <property type="protein sequence ID" value="MEV0365843.1"/>
    <property type="molecule type" value="Genomic_DNA"/>
</dbReference>
<feature type="compositionally biased region" description="Pro residues" evidence="7">
    <location>
        <begin position="564"/>
        <end position="581"/>
    </location>
</feature>
<evidence type="ECO:0000256" key="2">
    <source>
        <dbReference type="ARBA" id="ARBA00022475"/>
    </source>
</evidence>
<evidence type="ECO:0000256" key="5">
    <source>
        <dbReference type="ARBA" id="ARBA00023136"/>
    </source>
</evidence>
<dbReference type="InterPro" id="IPR024528">
    <property type="entry name" value="ThrE_2"/>
</dbReference>
<feature type="transmembrane region" description="Helical" evidence="8">
    <location>
        <begin position="233"/>
        <end position="256"/>
    </location>
</feature>